<name>A0A0E0LTA6_ORYPU</name>
<organism evidence="1">
    <name type="scientific">Oryza punctata</name>
    <name type="common">Red rice</name>
    <dbReference type="NCBI Taxonomy" id="4537"/>
    <lineage>
        <taxon>Eukaryota</taxon>
        <taxon>Viridiplantae</taxon>
        <taxon>Streptophyta</taxon>
        <taxon>Embryophyta</taxon>
        <taxon>Tracheophyta</taxon>
        <taxon>Spermatophyta</taxon>
        <taxon>Magnoliopsida</taxon>
        <taxon>Liliopsida</taxon>
        <taxon>Poales</taxon>
        <taxon>Poaceae</taxon>
        <taxon>BOP clade</taxon>
        <taxon>Oryzoideae</taxon>
        <taxon>Oryzeae</taxon>
        <taxon>Oryzinae</taxon>
        <taxon>Oryza</taxon>
    </lineage>
</organism>
<reference evidence="1" key="1">
    <citation type="submission" date="2015-04" db="UniProtKB">
        <authorList>
            <consortium name="EnsemblPlants"/>
        </authorList>
    </citation>
    <scope>IDENTIFICATION</scope>
</reference>
<dbReference type="Proteomes" id="UP000026962">
    <property type="component" value="Chromosome 8"/>
</dbReference>
<dbReference type="AlphaFoldDB" id="A0A0E0LTA6"/>
<sequence length="126" mass="14195">MAVDYGELPEASHRAFEGHLEDLRRRMLNSLFLGGASISYNSKCMYGVSSTYNIPLVPITIRLADEKKYLQFSQYDPKFILQHSTLVRQVVAVDHTTATLPVRPDVVASHITTGKSFRIGYYIGRS</sequence>
<evidence type="ECO:0000313" key="1">
    <source>
        <dbReference type="EnsemblPlants" id="OPUNC08G08390.1"/>
    </source>
</evidence>
<accession>A0A0E0LTA6</accession>
<keyword evidence="2" id="KW-1185">Reference proteome</keyword>
<dbReference type="EnsemblPlants" id="OPUNC08G08390.1">
    <property type="protein sequence ID" value="OPUNC08G08390.1"/>
    <property type="gene ID" value="OPUNC08G08390"/>
</dbReference>
<evidence type="ECO:0000313" key="2">
    <source>
        <dbReference type="Proteomes" id="UP000026962"/>
    </source>
</evidence>
<reference evidence="1" key="2">
    <citation type="submission" date="2018-05" db="EMBL/GenBank/DDBJ databases">
        <title>OpunRS2 (Oryza punctata Reference Sequence Version 2).</title>
        <authorList>
            <person name="Zhang J."/>
            <person name="Kudrna D."/>
            <person name="Lee S."/>
            <person name="Talag J."/>
            <person name="Welchert J."/>
            <person name="Wing R.A."/>
        </authorList>
    </citation>
    <scope>NUCLEOTIDE SEQUENCE [LARGE SCALE GENOMIC DNA]</scope>
</reference>
<dbReference type="Gramene" id="OPUNC08G08390.1">
    <property type="protein sequence ID" value="OPUNC08G08390.1"/>
    <property type="gene ID" value="OPUNC08G08390"/>
</dbReference>
<protein>
    <submittedName>
        <fullName evidence="1">Uncharacterized protein</fullName>
    </submittedName>
</protein>
<dbReference type="HOGENOM" id="CLU_1985220_0_0_1"/>
<proteinExistence type="predicted"/>